<feature type="region of interest" description="Disordered" evidence="5">
    <location>
        <begin position="513"/>
        <end position="585"/>
    </location>
</feature>
<dbReference type="CDD" id="cd11386">
    <property type="entry name" value="MCP_signal"/>
    <property type="match status" value="1"/>
</dbReference>
<dbReference type="RefSeq" id="WP_377724300.1">
    <property type="nucleotide sequence ID" value="NZ_JBHSEW010000002.1"/>
</dbReference>
<gene>
    <name evidence="9" type="ORF">ACFO3A_04360</name>
</gene>
<feature type="domain" description="Methyl-accepting transducer" evidence="7">
    <location>
        <begin position="266"/>
        <end position="495"/>
    </location>
</feature>
<dbReference type="PROSITE" id="PS50885">
    <property type="entry name" value="HAMP"/>
    <property type="match status" value="1"/>
</dbReference>
<dbReference type="PANTHER" id="PTHR43531:SF14">
    <property type="entry name" value="METHYL-ACCEPTING CHEMOTAXIS PROTEIN I-RELATED"/>
    <property type="match status" value="1"/>
</dbReference>
<keyword evidence="1" id="KW-0488">Methylation</keyword>
<evidence type="ECO:0000313" key="9">
    <source>
        <dbReference type="EMBL" id="MFC4621442.1"/>
    </source>
</evidence>
<dbReference type="PANTHER" id="PTHR43531">
    <property type="entry name" value="PROTEIN ICFG"/>
    <property type="match status" value="1"/>
</dbReference>
<dbReference type="InterPro" id="IPR003660">
    <property type="entry name" value="HAMP_dom"/>
</dbReference>
<feature type="transmembrane region" description="Helical" evidence="6">
    <location>
        <begin position="188"/>
        <end position="208"/>
    </location>
</feature>
<evidence type="ECO:0000256" key="5">
    <source>
        <dbReference type="SAM" id="MobiDB-lite"/>
    </source>
</evidence>
<evidence type="ECO:0000256" key="6">
    <source>
        <dbReference type="SAM" id="Phobius"/>
    </source>
</evidence>
<dbReference type="Pfam" id="PF00672">
    <property type="entry name" value="HAMP"/>
    <property type="match status" value="1"/>
</dbReference>
<sequence length="585" mass="60781">MNRFKISTRLSALLITMCLLLLGIGAAGVLGMAQTSEGMRSVYEDRVVPLAQLKAVSDAYAVDTVDTAHKVRNGNLTAAQGRQHLADGRKKIDTNWNAYAATDMDEQETRLMTQLKPLMGKADEAIRQLDTLLGNDDSQGLEAFIISEMYPAIDPLQGTLGELIGIQLLEAGQNYRDTVVTYETLRTVAIGTIVLGVLIAVLIGGTMVRQIGRDLGYAVQVTDTVAQGDLTVEIGASGQDEVSRLLRSLESMRSNLARVVAGVRGNAEGVAMSSSEIASGNNDLSSRTEEQASALEETAASMEQLNATVKQNAENARQANQLAISASSVASQGGKVVAEVVGTMKGIDDSSRRIADIIGVIDGIAFQTNILALNAAVEAARAGEQGRGFAVVASEVRSLAGRSAEAAKEIKNLITDSVTRVEAGSALADKAGTTMTEVVEAIRRVTDIMGEISAASSEQSAGVSQVGEAIVQMDQVTQQNAALVEEMAAAANSLSHQSQELVSEVSVFKLAQGTTRAAPSRPATTATPAAAHAASPAAAPRVAAKPATAPVKATARPAKAPALTAAPAKPAAAPAAGHADDWETF</sequence>
<evidence type="ECO:0000256" key="2">
    <source>
        <dbReference type="ARBA" id="ARBA00029447"/>
    </source>
</evidence>
<dbReference type="SMART" id="SM00304">
    <property type="entry name" value="HAMP"/>
    <property type="match status" value="1"/>
</dbReference>
<dbReference type="CDD" id="cd06225">
    <property type="entry name" value="HAMP"/>
    <property type="match status" value="1"/>
</dbReference>
<reference evidence="10" key="1">
    <citation type="journal article" date="2019" name="Int. J. Syst. Evol. Microbiol.">
        <title>The Global Catalogue of Microorganisms (GCM) 10K type strain sequencing project: providing services to taxonomists for standard genome sequencing and annotation.</title>
        <authorList>
            <consortium name="The Broad Institute Genomics Platform"/>
            <consortium name="The Broad Institute Genome Sequencing Center for Infectious Disease"/>
            <person name="Wu L."/>
            <person name="Ma J."/>
        </authorList>
    </citation>
    <scope>NUCLEOTIDE SEQUENCE [LARGE SCALE GENOMIC DNA]</scope>
    <source>
        <strain evidence="10">JCM 11650</strain>
    </source>
</reference>
<keyword evidence="6" id="KW-0812">Transmembrane</keyword>
<keyword evidence="4" id="KW-0175">Coiled coil</keyword>
<dbReference type="Pfam" id="PF00015">
    <property type="entry name" value="MCPsignal"/>
    <property type="match status" value="1"/>
</dbReference>
<comment type="caution">
    <text evidence="9">The sequence shown here is derived from an EMBL/GenBank/DDBJ whole genome shotgun (WGS) entry which is preliminary data.</text>
</comment>
<name>A0ABV9GTW8_9BURK</name>
<dbReference type="Gene3D" id="1.10.287.950">
    <property type="entry name" value="Methyl-accepting chemotaxis protein"/>
    <property type="match status" value="1"/>
</dbReference>
<evidence type="ECO:0000259" key="8">
    <source>
        <dbReference type="PROSITE" id="PS50885"/>
    </source>
</evidence>
<keyword evidence="6" id="KW-0472">Membrane</keyword>
<feature type="coiled-coil region" evidence="4">
    <location>
        <begin position="285"/>
        <end position="322"/>
    </location>
</feature>
<dbReference type="InterPro" id="IPR004089">
    <property type="entry name" value="MCPsignal_dom"/>
</dbReference>
<dbReference type="Proteomes" id="UP001595967">
    <property type="component" value="Unassembled WGS sequence"/>
</dbReference>
<dbReference type="EMBL" id="JBHSEW010000002">
    <property type="protein sequence ID" value="MFC4621442.1"/>
    <property type="molecule type" value="Genomic_DNA"/>
</dbReference>
<protein>
    <submittedName>
        <fullName evidence="9">Methyl-accepting chemotaxis protein</fullName>
    </submittedName>
</protein>
<evidence type="ECO:0000256" key="4">
    <source>
        <dbReference type="SAM" id="Coils"/>
    </source>
</evidence>
<feature type="domain" description="HAMP" evidence="8">
    <location>
        <begin position="209"/>
        <end position="261"/>
    </location>
</feature>
<keyword evidence="10" id="KW-1185">Reference proteome</keyword>
<dbReference type="InterPro" id="IPR051310">
    <property type="entry name" value="MCP_chemotaxis"/>
</dbReference>
<keyword evidence="3" id="KW-0807">Transducer</keyword>
<organism evidence="9 10">
    <name type="scientific">Comamonas nitrativorans</name>
    <dbReference type="NCBI Taxonomy" id="108437"/>
    <lineage>
        <taxon>Bacteria</taxon>
        <taxon>Pseudomonadati</taxon>
        <taxon>Pseudomonadota</taxon>
        <taxon>Betaproteobacteria</taxon>
        <taxon>Burkholderiales</taxon>
        <taxon>Comamonadaceae</taxon>
        <taxon>Comamonas</taxon>
    </lineage>
</organism>
<feature type="compositionally biased region" description="Low complexity" evidence="5">
    <location>
        <begin position="514"/>
        <end position="576"/>
    </location>
</feature>
<evidence type="ECO:0000256" key="3">
    <source>
        <dbReference type="PROSITE-ProRule" id="PRU00284"/>
    </source>
</evidence>
<evidence type="ECO:0000313" key="10">
    <source>
        <dbReference type="Proteomes" id="UP001595967"/>
    </source>
</evidence>
<dbReference type="PROSITE" id="PS50111">
    <property type="entry name" value="CHEMOTAXIS_TRANSDUC_2"/>
    <property type="match status" value="1"/>
</dbReference>
<dbReference type="SUPFAM" id="SSF58104">
    <property type="entry name" value="Methyl-accepting chemotaxis protein (MCP) signaling domain"/>
    <property type="match status" value="1"/>
</dbReference>
<dbReference type="InterPro" id="IPR024478">
    <property type="entry name" value="HlyB_4HB_MCP"/>
</dbReference>
<dbReference type="InterPro" id="IPR004090">
    <property type="entry name" value="Chemotax_Me-accpt_rcpt"/>
</dbReference>
<accession>A0ABV9GTW8</accession>
<evidence type="ECO:0000259" key="7">
    <source>
        <dbReference type="PROSITE" id="PS50111"/>
    </source>
</evidence>
<dbReference type="SMART" id="SM00283">
    <property type="entry name" value="MA"/>
    <property type="match status" value="1"/>
</dbReference>
<evidence type="ECO:0000256" key="1">
    <source>
        <dbReference type="ARBA" id="ARBA00022481"/>
    </source>
</evidence>
<proteinExistence type="inferred from homology"/>
<dbReference type="PRINTS" id="PR00260">
    <property type="entry name" value="CHEMTRNSDUCR"/>
</dbReference>
<comment type="similarity">
    <text evidence="2">Belongs to the methyl-accepting chemotaxis (MCP) protein family.</text>
</comment>
<dbReference type="Pfam" id="PF12729">
    <property type="entry name" value="4HB_MCP_1"/>
    <property type="match status" value="1"/>
</dbReference>
<keyword evidence="6" id="KW-1133">Transmembrane helix</keyword>